<keyword evidence="8 9" id="KW-0413">Isomerase</keyword>
<feature type="domain" description="N-(5'phosphoribosyl) anthranilate isomerase (PRAI)" evidence="10">
    <location>
        <begin position="8"/>
        <end position="203"/>
    </location>
</feature>
<dbReference type="CDD" id="cd00405">
    <property type="entry name" value="PRAI"/>
    <property type="match status" value="1"/>
</dbReference>
<evidence type="ECO:0000313" key="11">
    <source>
        <dbReference type="EMBL" id="RKD33067.1"/>
    </source>
</evidence>
<comment type="pathway">
    <text evidence="2 9">Amino-acid biosynthesis; L-tryptophan biosynthesis; L-tryptophan from chorismate: step 3/5.</text>
</comment>
<protein>
    <recommendedName>
        <fullName evidence="4 9">N-(5'-phosphoribosyl)anthranilate isomerase</fullName>
        <shortName evidence="9">PRAI</shortName>
        <ecNumber evidence="3 9">5.3.1.24</ecNumber>
    </recommendedName>
</protein>
<dbReference type="PANTHER" id="PTHR42894:SF1">
    <property type="entry name" value="N-(5'-PHOSPHORIBOSYL)ANTHRANILATE ISOMERASE"/>
    <property type="match status" value="1"/>
</dbReference>
<dbReference type="InterPro" id="IPR013785">
    <property type="entry name" value="Aldolase_TIM"/>
</dbReference>
<dbReference type="Gene3D" id="3.20.20.70">
    <property type="entry name" value="Aldolase class I"/>
    <property type="match status" value="1"/>
</dbReference>
<dbReference type="GO" id="GO:0000162">
    <property type="term" value="P:L-tryptophan biosynthetic process"/>
    <property type="evidence" value="ECO:0007669"/>
    <property type="project" value="UniProtKB-UniRule"/>
</dbReference>
<sequence>MNERNKRIKICGLTRAEDIEAVNLWKPDYAGFVFAPGKRQLTPYKARQLREVLLPGIPSVGVFVNSPIKDILALIKDGTIGMVQLHGDEDRDYATSLKEQMESPVPIIKAIRVRSEDDMWKAESFPSDYVLFDTYSKDVYGGSGKSFDWSSIPVIKKPWFLAGGIGAENILKAAATDAFCLDLSSSLESEGRKDPEKLKEIIQILRSE</sequence>
<dbReference type="Pfam" id="PF00697">
    <property type="entry name" value="PRAI"/>
    <property type="match status" value="1"/>
</dbReference>
<evidence type="ECO:0000256" key="2">
    <source>
        <dbReference type="ARBA" id="ARBA00004664"/>
    </source>
</evidence>
<keyword evidence="12" id="KW-1185">Reference proteome</keyword>
<organism evidence="11 12">
    <name type="scientific">Lacrimispora algidixylanolytica</name>
    <dbReference type="NCBI Taxonomy" id="94868"/>
    <lineage>
        <taxon>Bacteria</taxon>
        <taxon>Bacillati</taxon>
        <taxon>Bacillota</taxon>
        <taxon>Clostridia</taxon>
        <taxon>Lachnospirales</taxon>
        <taxon>Lachnospiraceae</taxon>
        <taxon>Lacrimispora</taxon>
    </lineage>
</organism>
<evidence type="ECO:0000256" key="8">
    <source>
        <dbReference type="ARBA" id="ARBA00023235"/>
    </source>
</evidence>
<dbReference type="InterPro" id="IPR044643">
    <property type="entry name" value="TrpF_fam"/>
</dbReference>
<dbReference type="EC" id="5.3.1.24" evidence="3 9"/>
<evidence type="ECO:0000313" key="12">
    <source>
        <dbReference type="Proteomes" id="UP000284277"/>
    </source>
</evidence>
<dbReference type="OrthoDB" id="9786954at2"/>
<comment type="similarity">
    <text evidence="9">Belongs to the TrpF family.</text>
</comment>
<dbReference type="HAMAP" id="MF_00135">
    <property type="entry name" value="PRAI"/>
    <property type="match status" value="1"/>
</dbReference>
<proteinExistence type="inferred from homology"/>
<evidence type="ECO:0000256" key="6">
    <source>
        <dbReference type="ARBA" id="ARBA00022822"/>
    </source>
</evidence>
<evidence type="ECO:0000259" key="10">
    <source>
        <dbReference type="Pfam" id="PF00697"/>
    </source>
</evidence>
<evidence type="ECO:0000256" key="4">
    <source>
        <dbReference type="ARBA" id="ARBA00022272"/>
    </source>
</evidence>
<keyword evidence="6 9" id="KW-0822">Tryptophan biosynthesis</keyword>
<dbReference type="PANTHER" id="PTHR42894">
    <property type="entry name" value="N-(5'-PHOSPHORIBOSYL)ANTHRANILATE ISOMERASE"/>
    <property type="match status" value="1"/>
</dbReference>
<dbReference type="InterPro" id="IPR001240">
    <property type="entry name" value="PRAI_dom"/>
</dbReference>
<evidence type="ECO:0000256" key="7">
    <source>
        <dbReference type="ARBA" id="ARBA00023141"/>
    </source>
</evidence>
<accession>A0A419T641</accession>
<dbReference type="AlphaFoldDB" id="A0A419T641"/>
<dbReference type="InterPro" id="IPR011060">
    <property type="entry name" value="RibuloseP-bd_barrel"/>
</dbReference>
<dbReference type="RefSeq" id="WP_120196078.1">
    <property type="nucleotide sequence ID" value="NZ_MCIA01000008.1"/>
</dbReference>
<dbReference type="UniPathway" id="UPA00035">
    <property type="reaction ID" value="UER00042"/>
</dbReference>
<evidence type="ECO:0000256" key="5">
    <source>
        <dbReference type="ARBA" id="ARBA00022605"/>
    </source>
</evidence>
<keyword evidence="5 9" id="KW-0028">Amino-acid biosynthesis</keyword>
<evidence type="ECO:0000256" key="9">
    <source>
        <dbReference type="HAMAP-Rule" id="MF_00135"/>
    </source>
</evidence>
<reference evidence="11 12" key="1">
    <citation type="submission" date="2016-08" db="EMBL/GenBank/DDBJ databases">
        <title>A new outlook on sporulation: Clostridium algidixylanolyticum.</title>
        <authorList>
            <person name="Poppleton D.I."/>
            <person name="Gribaldo S."/>
        </authorList>
    </citation>
    <scope>NUCLEOTIDE SEQUENCE [LARGE SCALE GENOMIC DNA]</scope>
    <source>
        <strain evidence="11 12">SPL73</strain>
    </source>
</reference>
<evidence type="ECO:0000256" key="1">
    <source>
        <dbReference type="ARBA" id="ARBA00001164"/>
    </source>
</evidence>
<dbReference type="SUPFAM" id="SSF51366">
    <property type="entry name" value="Ribulose-phoshate binding barrel"/>
    <property type="match status" value="1"/>
</dbReference>
<comment type="caution">
    <text evidence="11">The sequence shown here is derived from an EMBL/GenBank/DDBJ whole genome shotgun (WGS) entry which is preliminary data.</text>
</comment>
<dbReference type="GO" id="GO:0004640">
    <property type="term" value="F:phosphoribosylanthranilate isomerase activity"/>
    <property type="evidence" value="ECO:0007669"/>
    <property type="project" value="UniProtKB-UniRule"/>
</dbReference>
<dbReference type="EMBL" id="MCIA01000008">
    <property type="protein sequence ID" value="RKD33067.1"/>
    <property type="molecule type" value="Genomic_DNA"/>
</dbReference>
<keyword evidence="7 9" id="KW-0057">Aromatic amino acid biosynthesis</keyword>
<evidence type="ECO:0000256" key="3">
    <source>
        <dbReference type="ARBA" id="ARBA00012572"/>
    </source>
</evidence>
<comment type="catalytic activity">
    <reaction evidence="1 9">
        <text>N-(5-phospho-beta-D-ribosyl)anthranilate = 1-(2-carboxyphenylamino)-1-deoxy-D-ribulose 5-phosphate</text>
        <dbReference type="Rhea" id="RHEA:21540"/>
        <dbReference type="ChEBI" id="CHEBI:18277"/>
        <dbReference type="ChEBI" id="CHEBI:58613"/>
        <dbReference type="EC" id="5.3.1.24"/>
    </reaction>
</comment>
<gene>
    <name evidence="9" type="primary">trpF</name>
    <name evidence="11" type="ORF">BET01_15750</name>
</gene>
<dbReference type="Proteomes" id="UP000284277">
    <property type="component" value="Unassembled WGS sequence"/>
</dbReference>
<name>A0A419T641_9FIRM</name>